<dbReference type="STRING" id="1765967.BW247_09865"/>
<dbReference type="Proteomes" id="UP000243807">
    <property type="component" value="Chromosome"/>
</dbReference>
<accession>A0A1P8UHR6</accession>
<dbReference type="InterPro" id="IPR054242">
    <property type="entry name" value="DUF6969"/>
</dbReference>
<dbReference type="KEGG" id="afy:BW247_09865"/>
<sequence length="243" mass="28076">MPHSPSPPGTPRVPLARTFTPQMRESLLVAGQEVHECMRVLEKAELNLVGEILRGQGEFVEFEHYPHDDVSDHETHSQYYYHSHGDNRRPEHGHFHTFIRTGELVPTPKTAQPRPDADEWPSGDAALAHIISIAMDDWGYPLGLFATNRWVTGETWYPAPTLIQLLPRFEIDHAYPSWPTNRWITALLRLFRPHIEELLLHRDAVIQAWQQNHPEQDALEDRALEITGYIPISVEQWMHELTS</sequence>
<proteinExistence type="predicted"/>
<keyword evidence="3" id="KW-1185">Reference proteome</keyword>
<name>A0A1P8UHR6_9GAMM</name>
<gene>
    <name evidence="2" type="ORF">BW247_09865</name>
</gene>
<dbReference type="Pfam" id="PF22308">
    <property type="entry name" value="DUF6969"/>
    <property type="match status" value="1"/>
</dbReference>
<organism evidence="2 3">
    <name type="scientific">Acidihalobacter ferrooxydans</name>
    <dbReference type="NCBI Taxonomy" id="1765967"/>
    <lineage>
        <taxon>Bacteria</taxon>
        <taxon>Pseudomonadati</taxon>
        <taxon>Pseudomonadota</taxon>
        <taxon>Gammaproteobacteria</taxon>
        <taxon>Chromatiales</taxon>
        <taxon>Ectothiorhodospiraceae</taxon>
        <taxon>Acidihalobacter</taxon>
    </lineage>
</organism>
<reference evidence="2 3" key="1">
    <citation type="submission" date="2017-01" db="EMBL/GenBank/DDBJ databases">
        <title>Draft sequence of Acidihalobacter ferrooxidans strain DSM 14175 (strain V8).</title>
        <authorList>
            <person name="Khaleque H.N."/>
            <person name="Ramsay J.P."/>
            <person name="Murphy R.J.T."/>
            <person name="Kaksonen A.H."/>
            <person name="Boxall N.J."/>
            <person name="Watkin E.L.J."/>
        </authorList>
    </citation>
    <scope>NUCLEOTIDE SEQUENCE [LARGE SCALE GENOMIC DNA]</scope>
    <source>
        <strain evidence="2 3">V8</strain>
    </source>
</reference>
<protein>
    <recommendedName>
        <fullName evidence="1">DUF6969 domain-containing protein</fullName>
    </recommendedName>
</protein>
<dbReference type="EMBL" id="CP019434">
    <property type="protein sequence ID" value="APZ43359.1"/>
    <property type="molecule type" value="Genomic_DNA"/>
</dbReference>
<feature type="domain" description="DUF6969" evidence="1">
    <location>
        <begin position="30"/>
        <end position="232"/>
    </location>
</feature>
<dbReference type="AlphaFoldDB" id="A0A1P8UHR6"/>
<evidence type="ECO:0000313" key="3">
    <source>
        <dbReference type="Proteomes" id="UP000243807"/>
    </source>
</evidence>
<evidence type="ECO:0000313" key="2">
    <source>
        <dbReference type="EMBL" id="APZ43359.1"/>
    </source>
</evidence>
<evidence type="ECO:0000259" key="1">
    <source>
        <dbReference type="Pfam" id="PF22308"/>
    </source>
</evidence>